<dbReference type="Proteomes" id="UP000816034">
    <property type="component" value="Unassembled WGS sequence"/>
</dbReference>
<dbReference type="AlphaFoldDB" id="A0AA88KEH9"/>
<keyword evidence="3" id="KW-1185">Reference proteome</keyword>
<evidence type="ECO:0000313" key="2">
    <source>
        <dbReference type="EMBL" id="KAG2373251.1"/>
    </source>
</evidence>
<proteinExistence type="predicted"/>
<sequence length="768" mass="87945">MNKSSSSSSNSSAKLSPYLYYIPISCIVLNQQQPQQSHILNLSFPKPISPISSSSPKPNSFSNDSSPIVMMKQHSKSFDHDSNMMTLLESKCEKNSPSCSPVIASPLMSGCSSSNNNGSSAGQKQARRASLKIFTNLGMTSSSISNTNNHHQGATGVAVMGGESTLLNEYSVASDTNWTDGKSSNASSTEDSTSTTTTTSTSNIAMRIFKDVAKQDSKRKNGSNSSPTEMMWNSKNGSKMKGGIEEIRNAFFDFLGQVKISVTREYGLAMIQKMHFLDVFYDVKKQRVRTFDTLKQLFKSCESFLELVVRPLMDEGETGMNHFNNEQFSEKATVECPFPFLLNFKTSVEKEYKNLIPILSTHEYLVQWLREVCELALEMRRREEEEHLNKLPKETNEPPIEVTSDNHSILSSESLESIPVLKNSTFMEQKEIPNSQQQQHELPTLIGLKRLLFMFEKELEDNFSYFQKQHQKYVKKWLELSVKDFPSYIIDILHKKRKQFLHYHSFKMSEEDLNLKTIVDSDFDFVEFMCDHTEDWKVLIGEHPRVVVYKSKENYSCVPNMKLQKSIIHLNYSIEKVAKAALNNEIEGQKQGMFECMEYHHYTPLDRNVSSRKYSTVIQTCIMNYGAIFKKRALENVISTKARFFGDQLMEVTYLYKTCSYVNPKNEQAGSPVKVVVFGGKQYIREDVNRTRVVDVRLFNIGGFMNHDLVVHKLAIKKVTEDFVDYYVSKMKDAEKNGHATPDPKEQHVWRTFSEYCQAHYDVDVNQW</sequence>
<dbReference type="GeneID" id="68104808"/>
<feature type="region of interest" description="Disordered" evidence="1">
    <location>
        <begin position="214"/>
        <end position="237"/>
    </location>
</feature>
<dbReference type="RefSeq" id="XP_044542425.1">
    <property type="nucleotide sequence ID" value="XM_044688111.1"/>
</dbReference>
<dbReference type="EMBL" id="PYSW02000058">
    <property type="protein sequence ID" value="KAG2373251.1"/>
    <property type="molecule type" value="Genomic_DNA"/>
</dbReference>
<feature type="compositionally biased region" description="Low complexity" evidence="1">
    <location>
        <begin position="183"/>
        <end position="200"/>
    </location>
</feature>
<protein>
    <submittedName>
        <fullName evidence="2">Uncharacterized protein</fullName>
    </submittedName>
</protein>
<feature type="compositionally biased region" description="Polar residues" evidence="1">
    <location>
        <begin position="222"/>
        <end position="237"/>
    </location>
</feature>
<evidence type="ECO:0000313" key="3">
    <source>
        <dbReference type="Proteomes" id="UP000816034"/>
    </source>
</evidence>
<organism evidence="2 3">
    <name type="scientific">Naegleria lovaniensis</name>
    <name type="common">Amoeba</name>
    <dbReference type="NCBI Taxonomy" id="51637"/>
    <lineage>
        <taxon>Eukaryota</taxon>
        <taxon>Discoba</taxon>
        <taxon>Heterolobosea</taxon>
        <taxon>Tetramitia</taxon>
        <taxon>Eutetramitia</taxon>
        <taxon>Vahlkampfiidae</taxon>
        <taxon>Naegleria</taxon>
    </lineage>
</organism>
<reference evidence="2 3" key="1">
    <citation type="journal article" date="2018" name="BMC Genomics">
        <title>The genome of Naegleria lovaniensis, the basis for a comparative approach to unravel pathogenicity factors of the human pathogenic amoeba N. fowleri.</title>
        <authorList>
            <person name="Liechti N."/>
            <person name="Schurch N."/>
            <person name="Bruggmann R."/>
            <person name="Wittwer M."/>
        </authorList>
    </citation>
    <scope>NUCLEOTIDE SEQUENCE [LARGE SCALE GENOMIC DNA]</scope>
    <source>
        <strain evidence="2 3">ATCC 30569</strain>
    </source>
</reference>
<name>A0AA88KEH9_NAELO</name>
<gene>
    <name evidence="2" type="ORF">C9374_012354</name>
</gene>
<accession>A0AA88KEH9</accession>
<evidence type="ECO:0000256" key="1">
    <source>
        <dbReference type="SAM" id="MobiDB-lite"/>
    </source>
</evidence>
<feature type="region of interest" description="Disordered" evidence="1">
    <location>
        <begin position="177"/>
        <end position="200"/>
    </location>
</feature>
<comment type="caution">
    <text evidence="2">The sequence shown here is derived from an EMBL/GenBank/DDBJ whole genome shotgun (WGS) entry which is preliminary data.</text>
</comment>